<accession>A0A3S9SIH0</accession>
<dbReference type="GO" id="GO:0016746">
    <property type="term" value="F:acyltransferase activity"/>
    <property type="evidence" value="ECO:0007669"/>
    <property type="project" value="InterPro"/>
</dbReference>
<gene>
    <name evidence="2" type="ORF">ELB75_04475</name>
</gene>
<proteinExistence type="predicted"/>
<protein>
    <recommendedName>
        <fullName evidence="1">2-oxoacid dehydrogenase acyltransferase catalytic domain-containing protein</fullName>
    </recommendedName>
</protein>
<dbReference type="AlphaFoldDB" id="A0A3S9SIH0"/>
<evidence type="ECO:0000259" key="1">
    <source>
        <dbReference type="Pfam" id="PF00198"/>
    </source>
</evidence>
<dbReference type="OrthoDB" id="9805770at2"/>
<dbReference type="InterPro" id="IPR023213">
    <property type="entry name" value="CAT-like_dom_sf"/>
</dbReference>
<reference evidence="2 3" key="1">
    <citation type="submission" date="2018-12" db="EMBL/GenBank/DDBJ databases">
        <title>Genome sequencing of Eikenella corrodens KCOM 3110 (= JS217).</title>
        <authorList>
            <person name="Koo J.-K."/>
            <person name="Park S.-N."/>
            <person name="Lim Y.K."/>
        </authorList>
    </citation>
    <scope>NUCLEOTIDE SEQUENCE [LARGE SCALE GENOMIC DNA]</scope>
    <source>
        <strain evidence="2 3">KCOM 3110</strain>
    </source>
</reference>
<organism evidence="2 3">
    <name type="scientific">Eikenella corrodens</name>
    <dbReference type="NCBI Taxonomy" id="539"/>
    <lineage>
        <taxon>Bacteria</taxon>
        <taxon>Pseudomonadati</taxon>
        <taxon>Pseudomonadota</taxon>
        <taxon>Betaproteobacteria</taxon>
        <taxon>Neisseriales</taxon>
        <taxon>Neisseriaceae</taxon>
        <taxon>Eikenella</taxon>
    </lineage>
</organism>
<dbReference type="InterPro" id="IPR001078">
    <property type="entry name" value="2-oxoacid_DH_actylTfrase"/>
</dbReference>
<dbReference type="Proteomes" id="UP000282435">
    <property type="component" value="Chromosome"/>
</dbReference>
<dbReference type="EMBL" id="CP034670">
    <property type="protein sequence ID" value="AZR59345.1"/>
    <property type="molecule type" value="Genomic_DNA"/>
</dbReference>
<feature type="domain" description="2-oxoacid dehydrogenase acyltransferase catalytic" evidence="1">
    <location>
        <begin position="11"/>
        <end position="50"/>
    </location>
</feature>
<evidence type="ECO:0000313" key="3">
    <source>
        <dbReference type="Proteomes" id="UP000282435"/>
    </source>
</evidence>
<dbReference type="SUPFAM" id="SSF52777">
    <property type="entry name" value="CoA-dependent acyltransferases"/>
    <property type="match status" value="1"/>
</dbReference>
<dbReference type="Pfam" id="PF00198">
    <property type="entry name" value="2-oxoacid_dh"/>
    <property type="match status" value="1"/>
</dbReference>
<evidence type="ECO:0000313" key="2">
    <source>
        <dbReference type="EMBL" id="AZR59345.1"/>
    </source>
</evidence>
<name>A0A3S9SIH0_EIKCO</name>
<dbReference type="Gene3D" id="3.30.559.10">
    <property type="entry name" value="Chloramphenicol acetyltransferase-like domain"/>
    <property type="match status" value="1"/>
</dbReference>
<sequence>MESVWDGSFCKPCLMCLLSLSFDHRVIDGVAGIRFTVFLANLLKDFCRIFL</sequence>